<dbReference type="Proteomes" id="UP001017257">
    <property type="component" value="Chromosome"/>
</dbReference>
<proteinExistence type="predicted"/>
<evidence type="ECO:0000256" key="1">
    <source>
        <dbReference type="SAM" id="SignalP"/>
    </source>
</evidence>
<dbReference type="RefSeq" id="WP_173947618.1">
    <property type="nucleotide sequence ID" value="NZ_CP102845.1"/>
</dbReference>
<keyword evidence="1" id="KW-0732">Signal</keyword>
<evidence type="ECO:0000313" key="3">
    <source>
        <dbReference type="Proteomes" id="UP001017257"/>
    </source>
</evidence>
<reference evidence="2" key="1">
    <citation type="submission" date="2022-08" db="EMBL/GenBank/DDBJ databases">
        <title>Microvirga terrae sp. nov., isolated from soil.</title>
        <authorList>
            <person name="Kim K.H."/>
            <person name="Seo Y.L."/>
            <person name="Kim J.M."/>
            <person name="Lee J.K."/>
            <person name="Han D.M."/>
            <person name="Jeon C.O."/>
        </authorList>
    </citation>
    <scope>NUCLEOTIDE SEQUENCE</scope>
    <source>
        <strain evidence="2">R24</strain>
    </source>
</reference>
<gene>
    <name evidence="2" type="ORF">HPT29_008910</name>
</gene>
<name>A0ABY5RWA1_9HYPH</name>
<organism evidence="2 3">
    <name type="scientific">Microvirga terrae</name>
    <dbReference type="NCBI Taxonomy" id="2740529"/>
    <lineage>
        <taxon>Bacteria</taxon>
        <taxon>Pseudomonadati</taxon>
        <taxon>Pseudomonadota</taxon>
        <taxon>Alphaproteobacteria</taxon>
        <taxon>Hyphomicrobiales</taxon>
        <taxon>Methylobacteriaceae</taxon>
        <taxon>Microvirga</taxon>
    </lineage>
</organism>
<feature type="chain" id="PRO_5045110869" evidence="1">
    <location>
        <begin position="23"/>
        <end position="99"/>
    </location>
</feature>
<accession>A0ABY5RWA1</accession>
<evidence type="ECO:0000313" key="2">
    <source>
        <dbReference type="EMBL" id="UVF21224.1"/>
    </source>
</evidence>
<sequence>MKRMKQVCVALGFIGLSSGAVGQTRLLTSDMACNQAQRLVAAQGAVVLHTGATTYDRYVASGSYCGLGETPGPGWAPTRDVARCLVGSRCVSISRGSGP</sequence>
<dbReference type="EMBL" id="CP102845">
    <property type="protein sequence ID" value="UVF21224.1"/>
    <property type="molecule type" value="Genomic_DNA"/>
</dbReference>
<keyword evidence="3" id="KW-1185">Reference proteome</keyword>
<feature type="signal peptide" evidence="1">
    <location>
        <begin position="1"/>
        <end position="22"/>
    </location>
</feature>
<protein>
    <submittedName>
        <fullName evidence="2">Uncharacterized protein</fullName>
    </submittedName>
</protein>